<proteinExistence type="inferred from homology"/>
<dbReference type="HOGENOM" id="CLU_032616_0_1_9"/>
<dbReference type="InterPro" id="IPR039657">
    <property type="entry name" value="Dimethylallyltransferase"/>
</dbReference>
<reference evidence="14 15" key="1">
    <citation type="journal article" date="2012" name="PLoS ONE">
        <title>The purine-utilizing bacterium Clostridium acidurici 9a: a genome-guided metabolic reconsideration.</title>
        <authorList>
            <person name="Hartwich K."/>
            <person name="Poehlein A."/>
            <person name="Daniel R."/>
        </authorList>
    </citation>
    <scope>NUCLEOTIDE SEQUENCE [LARGE SCALE GENOMIC DNA]</scope>
    <source>
        <strain evidence="15">ATCC 7906 / DSM 604 / BCRC 14475 / CIP 104303 / KCTC 5404 / NCIMB 10678 / 9a</strain>
    </source>
</reference>
<dbReference type="RefSeq" id="WP_014967664.1">
    <property type="nucleotide sequence ID" value="NC_018664.1"/>
</dbReference>
<dbReference type="OrthoDB" id="9776390at2"/>
<dbReference type="STRING" id="1128398.Curi_c15190"/>
<feature type="binding site" evidence="10">
    <location>
        <begin position="14"/>
        <end position="19"/>
    </location>
    <ligand>
        <name>substrate</name>
    </ligand>
</feature>
<sequence>MENKKPLFILVGPTAIGKTSLSIELAKRLNGEIISADSMQIYKYMDIGTAKIKDEEKEGIDHYLIDEVCPDEEFSVSDFQDRACNYIEIISQKNKLPMVVGGTGLYINSLIYDLDFSNAVSNWSLREEYTNKASVYGNKYIFDELKKVDPESAQRLHINDTKRIIRALEIYHETGKPMSEFYKDFRQPSNKFKIVMVGLNMDRDELYNRINKRVDIMISDGLINEVKVLLDKGYSEKLTSMKGIGYKEIIKYLNGEYSLEEAIDTLKRESRRYAKRQLTWFRREKDMYWINIDEFKTKDEILNNIINYIKESLNISRI</sequence>
<dbReference type="eggNOG" id="COG0324">
    <property type="taxonomic scope" value="Bacteria"/>
</dbReference>
<comment type="cofactor">
    <cofactor evidence="1 10">
        <name>Mg(2+)</name>
        <dbReference type="ChEBI" id="CHEBI:18420"/>
    </cofactor>
</comment>
<dbReference type="SUPFAM" id="SSF52540">
    <property type="entry name" value="P-loop containing nucleoside triphosphate hydrolases"/>
    <property type="match status" value="2"/>
</dbReference>
<evidence type="ECO:0000313" key="14">
    <source>
        <dbReference type="EMBL" id="AFS78528.1"/>
    </source>
</evidence>
<evidence type="ECO:0000256" key="8">
    <source>
        <dbReference type="ARBA" id="ARBA00022842"/>
    </source>
</evidence>
<comment type="catalytic activity">
    <reaction evidence="9 10 11">
        <text>adenosine(37) in tRNA + dimethylallyl diphosphate = N(6)-dimethylallyladenosine(37) in tRNA + diphosphate</text>
        <dbReference type="Rhea" id="RHEA:26482"/>
        <dbReference type="Rhea" id="RHEA-COMP:10162"/>
        <dbReference type="Rhea" id="RHEA-COMP:10375"/>
        <dbReference type="ChEBI" id="CHEBI:33019"/>
        <dbReference type="ChEBI" id="CHEBI:57623"/>
        <dbReference type="ChEBI" id="CHEBI:74411"/>
        <dbReference type="ChEBI" id="CHEBI:74415"/>
        <dbReference type="EC" id="2.5.1.75"/>
    </reaction>
</comment>
<comment type="caution">
    <text evidence="10">Lacks conserved residue(s) required for the propagation of feature annotation.</text>
</comment>
<dbReference type="GO" id="GO:0005524">
    <property type="term" value="F:ATP binding"/>
    <property type="evidence" value="ECO:0007669"/>
    <property type="project" value="UniProtKB-UniRule"/>
</dbReference>
<evidence type="ECO:0000256" key="13">
    <source>
        <dbReference type="RuleBase" id="RU003785"/>
    </source>
</evidence>
<evidence type="ECO:0000256" key="3">
    <source>
        <dbReference type="ARBA" id="ARBA00005842"/>
    </source>
</evidence>
<comment type="subunit">
    <text evidence="10">Monomer.</text>
</comment>
<evidence type="ECO:0000256" key="7">
    <source>
        <dbReference type="ARBA" id="ARBA00022840"/>
    </source>
</evidence>
<dbReference type="PANTHER" id="PTHR11088:SF60">
    <property type="entry name" value="TRNA DIMETHYLALLYLTRANSFERASE"/>
    <property type="match status" value="1"/>
</dbReference>
<keyword evidence="7 10" id="KW-0067">ATP-binding</keyword>
<evidence type="ECO:0000256" key="2">
    <source>
        <dbReference type="ARBA" id="ARBA00003213"/>
    </source>
</evidence>
<feature type="site" description="Interaction with substrate tRNA" evidence="10">
    <location>
        <position position="126"/>
    </location>
</feature>
<feature type="binding site" evidence="10">
    <location>
        <begin position="12"/>
        <end position="19"/>
    </location>
    <ligand>
        <name>ATP</name>
        <dbReference type="ChEBI" id="CHEBI:30616"/>
    </ligand>
</feature>
<feature type="region of interest" description="Interaction with substrate tRNA" evidence="10">
    <location>
        <begin position="37"/>
        <end position="40"/>
    </location>
</feature>
<evidence type="ECO:0000256" key="1">
    <source>
        <dbReference type="ARBA" id="ARBA00001946"/>
    </source>
</evidence>
<accession>K0AXH8</accession>
<evidence type="ECO:0000256" key="9">
    <source>
        <dbReference type="ARBA" id="ARBA00049563"/>
    </source>
</evidence>
<dbReference type="PANTHER" id="PTHR11088">
    <property type="entry name" value="TRNA DIMETHYLALLYLTRANSFERASE"/>
    <property type="match status" value="1"/>
</dbReference>
<dbReference type="AlphaFoldDB" id="K0AXH8"/>
<keyword evidence="15" id="KW-1185">Reference proteome</keyword>
<evidence type="ECO:0000256" key="6">
    <source>
        <dbReference type="ARBA" id="ARBA00022741"/>
    </source>
</evidence>
<evidence type="ECO:0000256" key="11">
    <source>
        <dbReference type="RuleBase" id="RU003783"/>
    </source>
</evidence>
<dbReference type="KEGG" id="cad:Curi_c15190"/>
<gene>
    <name evidence="10 14" type="primary">miaA</name>
    <name evidence="14" type="ordered locus">Curi_c15190</name>
</gene>
<comment type="similarity">
    <text evidence="3 10 13">Belongs to the IPP transferase family.</text>
</comment>
<comment type="function">
    <text evidence="2 10 12">Catalyzes the transfer of a dimethylallyl group onto the adenine at position 37 in tRNAs that read codons beginning with uridine, leading to the formation of N6-(dimethylallyl)adenosine (i(6)A).</text>
</comment>
<dbReference type="InterPro" id="IPR027417">
    <property type="entry name" value="P-loop_NTPase"/>
</dbReference>
<dbReference type="EMBL" id="CP003326">
    <property type="protein sequence ID" value="AFS78528.1"/>
    <property type="molecule type" value="Genomic_DNA"/>
</dbReference>
<name>K0AXH8_GOTA9</name>
<dbReference type="EC" id="2.5.1.75" evidence="10"/>
<feature type="site" description="Interaction with substrate tRNA" evidence="10">
    <location>
        <position position="103"/>
    </location>
</feature>
<keyword evidence="6 10" id="KW-0547">Nucleotide-binding</keyword>
<keyword evidence="5 10" id="KW-0819">tRNA processing</keyword>
<evidence type="ECO:0000256" key="12">
    <source>
        <dbReference type="RuleBase" id="RU003784"/>
    </source>
</evidence>
<dbReference type="Gene3D" id="1.10.20.140">
    <property type="match status" value="1"/>
</dbReference>
<dbReference type="GO" id="GO:0006400">
    <property type="term" value="P:tRNA modification"/>
    <property type="evidence" value="ECO:0007669"/>
    <property type="project" value="TreeGrafter"/>
</dbReference>
<evidence type="ECO:0000256" key="5">
    <source>
        <dbReference type="ARBA" id="ARBA00022694"/>
    </source>
</evidence>
<dbReference type="NCBIfam" id="TIGR00174">
    <property type="entry name" value="miaA"/>
    <property type="match status" value="1"/>
</dbReference>
<evidence type="ECO:0000256" key="10">
    <source>
        <dbReference type="HAMAP-Rule" id="MF_00185"/>
    </source>
</evidence>
<dbReference type="Pfam" id="PF01715">
    <property type="entry name" value="IPPT"/>
    <property type="match status" value="1"/>
</dbReference>
<dbReference type="PATRIC" id="fig|1128398.3.peg.1554"/>
<keyword evidence="8 10" id="KW-0460">Magnesium</keyword>
<protein>
    <recommendedName>
        <fullName evidence="10">tRNA dimethylallyltransferase</fullName>
        <ecNumber evidence="10">2.5.1.75</ecNumber>
    </recommendedName>
    <alternativeName>
        <fullName evidence="10">Dimethylallyl diphosphate:tRNA dimethylallyltransferase</fullName>
        <shortName evidence="10">DMAPP:tRNA dimethylallyltransferase</shortName>
        <shortName evidence="10">DMATase</shortName>
    </alternativeName>
    <alternativeName>
        <fullName evidence="10">Isopentenyl-diphosphate:tRNA isopentenyltransferase</fullName>
        <shortName evidence="10">IPP transferase</shortName>
        <shortName evidence="10">IPPT</shortName>
        <shortName evidence="10">IPTase</shortName>
    </alternativeName>
</protein>
<organism evidence="14 15">
    <name type="scientific">Gottschalkia acidurici (strain ATCC 7906 / DSM 604 / BCRC 14475 / CIP 104303 / KCTC 5404 / NCIMB 10678 / 9a)</name>
    <name type="common">Clostridium acidurici</name>
    <dbReference type="NCBI Taxonomy" id="1128398"/>
    <lineage>
        <taxon>Bacteria</taxon>
        <taxon>Bacillati</taxon>
        <taxon>Bacillota</taxon>
        <taxon>Tissierellia</taxon>
        <taxon>Tissierellales</taxon>
        <taxon>Gottschalkiaceae</taxon>
        <taxon>Gottschalkia</taxon>
    </lineage>
</organism>
<dbReference type="HAMAP" id="MF_00185">
    <property type="entry name" value="IPP_trans"/>
    <property type="match status" value="1"/>
</dbReference>
<dbReference type="GO" id="GO:0052381">
    <property type="term" value="F:tRNA dimethylallyltransferase activity"/>
    <property type="evidence" value="ECO:0007669"/>
    <property type="project" value="UniProtKB-UniRule"/>
</dbReference>
<dbReference type="InterPro" id="IPR018022">
    <property type="entry name" value="IPT"/>
</dbReference>
<dbReference type="Proteomes" id="UP000006094">
    <property type="component" value="Chromosome"/>
</dbReference>
<evidence type="ECO:0000256" key="4">
    <source>
        <dbReference type="ARBA" id="ARBA00022679"/>
    </source>
</evidence>
<keyword evidence="4 10" id="KW-0808">Transferase</keyword>
<evidence type="ECO:0000313" key="15">
    <source>
        <dbReference type="Proteomes" id="UP000006094"/>
    </source>
</evidence>
<dbReference type="Gene3D" id="3.40.50.300">
    <property type="entry name" value="P-loop containing nucleotide triphosphate hydrolases"/>
    <property type="match status" value="1"/>
</dbReference>